<sequence>MADEAVPTVPKLAALVLLGGKSSRMGRPKALLSHPRTGLPLYKHHLRVLEELEQKGVFPEGVWVSGREDQRDELELPESVHYVVDDPAQNGDIGPASGILQAFDQKPDATWLLLAVDLPFVTRSAILHLLQSHPTDAPVSLFLHPSDGNPEPLFSVWTPRALAQLRENCKKGKSGPCRAAKDIWGGKIVEGRGGVKVLEENWVTDADTPEEWERAIASLSATKAVQPTDSSIPPTPPASPPHPSTSLPVFAPARRKPISFAAAIDCISRLEPRTAEIGPASPTLNRLDDSVASVPIDQAVGCLAASPISARIPHPLHDNSAMDGYAVPSCLLSSASPASPVELPVLGRIVAGDTPPPSEEVEAAGRVGCWEIMTGAVFPSDYFDAVVKVEDTSRSSASGRPAIVFHTPIAARQNRRRRGEQVQAGEVVLREGELVSPEKVLLLAATGVSSVSIRPSTVKQPSQWGRVGIIATGKEVIPLSALSSAEPSPGQVVDCITPYLCALLRSRGYEPIGFSPSGDSTSSFASTVSSALSHSPPLDLLLTTAGVSLGVTDHLPSTLASLGLRGLFHGVSIRPGGPVMLSLHEDEATGRTTPVLSLPGNPMASAACMRSFGCAILAQLEGETDEWKKLEVKADDEERAWADLTSKMREGLSSFFALPVDEKTGEPTLASRMVGGKRAGPCAVGSLVGAETWVRVDAGSDDSREKYWCRF</sequence>
<dbReference type="EMBL" id="CWKI01000003">
    <property type="protein sequence ID" value="CTR06147.1"/>
    <property type="molecule type" value="Genomic_DNA"/>
</dbReference>
<dbReference type="GO" id="GO:0061599">
    <property type="term" value="F:molybdopterin molybdotransferase activity"/>
    <property type="evidence" value="ECO:0007669"/>
    <property type="project" value="UniProtKB-UniRule"/>
</dbReference>
<evidence type="ECO:0000313" key="8">
    <source>
        <dbReference type="EMBL" id="CTR06147.1"/>
    </source>
</evidence>
<dbReference type="InterPro" id="IPR036688">
    <property type="entry name" value="MoeA_C_domain_IV_sf"/>
</dbReference>
<proteinExistence type="inferred from homology"/>
<dbReference type="AlphaFoldDB" id="A0A0K3CBY1"/>
<dbReference type="OMA" id="MASAACM"/>
<reference evidence="9 11" key="2">
    <citation type="journal article" date="2018" name="Elife">
        <title>Functional genomics of lipid metabolism in the oleaginous yeast Rhodosporidium toruloides.</title>
        <authorList>
            <person name="Coradetti S.T."/>
            <person name="Pinel D."/>
            <person name="Geiselman G."/>
            <person name="Ito M."/>
            <person name="Mondo S."/>
            <person name="Reilly M.C."/>
            <person name="Cheng Y.F."/>
            <person name="Bauer S."/>
            <person name="Grigoriev I."/>
            <person name="Gladden J.M."/>
            <person name="Simmons B.A."/>
            <person name="Brem R."/>
            <person name="Arkin A.P."/>
            <person name="Skerker J.M."/>
        </authorList>
    </citation>
    <scope>NUCLEOTIDE SEQUENCE [LARGE SCALE GENOMIC DNA]</scope>
    <source>
        <strain evidence="9 11">NBRC 0880</strain>
    </source>
</reference>
<keyword evidence="5" id="KW-0460">Magnesium</keyword>
<comment type="pathway">
    <text evidence="5">Cofactor biosynthesis; molybdopterin biosynthesis.</text>
</comment>
<keyword evidence="3" id="KW-0342">GTP-binding</keyword>
<comment type="similarity">
    <text evidence="5">Belongs to the MoeA family.</text>
</comment>
<keyword evidence="3" id="KW-0547">Nucleotide-binding</keyword>
<evidence type="ECO:0000256" key="5">
    <source>
        <dbReference type="RuleBase" id="RU365090"/>
    </source>
</evidence>
<dbReference type="GO" id="GO:0005525">
    <property type="term" value="F:GTP binding"/>
    <property type="evidence" value="ECO:0007669"/>
    <property type="project" value="UniProtKB-KW"/>
</dbReference>
<gene>
    <name evidence="8" type="primary">FGENESH: predicted gene_3.459</name>
    <name evidence="9" type="ORF">AAT19DRAFT_13273</name>
    <name evidence="8" type="ORF">BN2166_0020080</name>
</gene>
<dbReference type="Pfam" id="PF03453">
    <property type="entry name" value="MoeA_N"/>
    <property type="match status" value="1"/>
</dbReference>
<evidence type="ECO:0000313" key="10">
    <source>
        <dbReference type="Proteomes" id="UP000199069"/>
    </source>
</evidence>
<evidence type="ECO:0000256" key="4">
    <source>
        <dbReference type="ARBA" id="ARBA00023150"/>
    </source>
</evidence>
<dbReference type="Gene3D" id="3.90.550.10">
    <property type="entry name" value="Spore Coat Polysaccharide Biosynthesis Protein SpsA, Chain A"/>
    <property type="match status" value="1"/>
</dbReference>
<dbReference type="Gene3D" id="3.40.980.10">
    <property type="entry name" value="MoaB/Mog-like domain"/>
    <property type="match status" value="1"/>
</dbReference>
<dbReference type="GO" id="GO:0005524">
    <property type="term" value="F:ATP binding"/>
    <property type="evidence" value="ECO:0007669"/>
    <property type="project" value="UniProtKB-UniRule"/>
</dbReference>
<dbReference type="InterPro" id="IPR005110">
    <property type="entry name" value="MoeA_linker/N"/>
</dbReference>
<evidence type="ECO:0000313" key="9">
    <source>
        <dbReference type="EMBL" id="PRQ76251.1"/>
    </source>
</evidence>
<feature type="region of interest" description="Disordered" evidence="6">
    <location>
        <begin position="222"/>
        <end position="245"/>
    </location>
</feature>
<keyword evidence="5" id="KW-0808">Transferase</keyword>
<protein>
    <recommendedName>
        <fullName evidence="2">molybdopterin adenylyltransferase</fullName>
        <ecNumber evidence="2">2.7.7.75</ecNumber>
    </recommendedName>
</protein>
<dbReference type="SUPFAM" id="SSF53218">
    <property type="entry name" value="Molybdenum cofactor biosynthesis proteins"/>
    <property type="match status" value="1"/>
</dbReference>
<accession>A0A0K3CBY1</accession>
<dbReference type="InterPro" id="IPR013482">
    <property type="entry name" value="Molybde_CF_guanTrfase"/>
</dbReference>
<organism evidence="8 10">
    <name type="scientific">Rhodotorula toruloides</name>
    <name type="common">Yeast</name>
    <name type="synonym">Rhodosporidium toruloides</name>
    <dbReference type="NCBI Taxonomy" id="5286"/>
    <lineage>
        <taxon>Eukaryota</taxon>
        <taxon>Fungi</taxon>
        <taxon>Dikarya</taxon>
        <taxon>Basidiomycota</taxon>
        <taxon>Pucciniomycotina</taxon>
        <taxon>Microbotryomycetes</taxon>
        <taxon>Sporidiobolales</taxon>
        <taxon>Sporidiobolaceae</taxon>
        <taxon>Rhodotorula</taxon>
    </lineage>
</organism>
<dbReference type="STRING" id="5286.A0A0K3CBY1"/>
<evidence type="ECO:0000259" key="7">
    <source>
        <dbReference type="SMART" id="SM00852"/>
    </source>
</evidence>
<dbReference type="GO" id="GO:0061598">
    <property type="term" value="F:molybdopterin adenylyltransferase activity"/>
    <property type="evidence" value="ECO:0007669"/>
    <property type="project" value="UniProtKB-UniRule"/>
</dbReference>
<dbReference type="Pfam" id="PF00994">
    <property type="entry name" value="MoCF_biosynth"/>
    <property type="match status" value="1"/>
</dbReference>
<evidence type="ECO:0000256" key="6">
    <source>
        <dbReference type="SAM" id="MobiDB-lite"/>
    </source>
</evidence>
<dbReference type="InterPro" id="IPR036135">
    <property type="entry name" value="MoeA_linker/N_sf"/>
</dbReference>
<evidence type="ECO:0000256" key="1">
    <source>
        <dbReference type="ARBA" id="ARBA00008339"/>
    </source>
</evidence>
<dbReference type="InterPro" id="IPR029044">
    <property type="entry name" value="Nucleotide-diphossugar_trans"/>
</dbReference>
<dbReference type="InterPro" id="IPR001453">
    <property type="entry name" value="MoaB/Mog_dom"/>
</dbReference>
<dbReference type="EMBL" id="LCTV02000003">
    <property type="protein sequence ID" value="PRQ76251.1"/>
    <property type="molecule type" value="Genomic_DNA"/>
</dbReference>
<feature type="compositionally biased region" description="Pro residues" evidence="6">
    <location>
        <begin position="233"/>
        <end position="243"/>
    </location>
</feature>
<keyword evidence="4 5" id="KW-0501">Molybdenum cofactor biosynthesis</keyword>
<dbReference type="EC" id="2.7.7.75" evidence="2"/>
<dbReference type="InterPro" id="IPR025877">
    <property type="entry name" value="MobA-like_NTP_Trfase"/>
</dbReference>
<dbReference type="SUPFAM" id="SSF53448">
    <property type="entry name" value="Nucleotide-diphospho-sugar transferases"/>
    <property type="match status" value="1"/>
</dbReference>
<dbReference type="Gene3D" id="2.40.340.10">
    <property type="entry name" value="MoeA, C-terminal, domain IV"/>
    <property type="match status" value="1"/>
</dbReference>
<keyword evidence="5" id="KW-0479">Metal-binding</keyword>
<comment type="similarity">
    <text evidence="1">In the C-terminal section; belongs to the MoeA family.</text>
</comment>
<evidence type="ECO:0000256" key="2">
    <source>
        <dbReference type="ARBA" id="ARBA00012509"/>
    </source>
</evidence>
<comment type="function">
    <text evidence="5">Catalyzes two steps in the biosynthesis of the molybdenum cofactor. In the first step, molybdopterin is adenylated. Subsequently, molybdate is inserted into adenylated molybdopterin and AMP is released.</text>
</comment>
<dbReference type="Proteomes" id="UP000199069">
    <property type="component" value="Unassembled WGS sequence"/>
</dbReference>
<feature type="domain" description="MoaB/Mog" evidence="7">
    <location>
        <begin position="468"/>
        <end position="619"/>
    </location>
</feature>
<dbReference type="GO" id="GO:0005829">
    <property type="term" value="C:cytosol"/>
    <property type="evidence" value="ECO:0007669"/>
    <property type="project" value="TreeGrafter"/>
</dbReference>
<dbReference type="Gene3D" id="3.90.105.10">
    <property type="entry name" value="Molybdopterin biosynthesis moea protein, domain 2"/>
    <property type="match status" value="1"/>
</dbReference>
<dbReference type="SUPFAM" id="SSF63882">
    <property type="entry name" value="MoeA N-terminal region -like"/>
    <property type="match status" value="1"/>
</dbReference>
<dbReference type="InterPro" id="IPR038987">
    <property type="entry name" value="MoeA-like"/>
</dbReference>
<dbReference type="InterPro" id="IPR036425">
    <property type="entry name" value="MoaB/Mog-like_dom_sf"/>
</dbReference>
<keyword evidence="5" id="KW-0500">Molybdenum</keyword>
<dbReference type="CDD" id="cd00887">
    <property type="entry name" value="MoeA"/>
    <property type="match status" value="1"/>
</dbReference>
<comment type="catalytic activity">
    <reaction evidence="5">
        <text>adenylyl-molybdopterin + molybdate = Mo-molybdopterin + AMP + H(+)</text>
        <dbReference type="Rhea" id="RHEA:35047"/>
        <dbReference type="ChEBI" id="CHEBI:15378"/>
        <dbReference type="ChEBI" id="CHEBI:36264"/>
        <dbReference type="ChEBI" id="CHEBI:62727"/>
        <dbReference type="ChEBI" id="CHEBI:71302"/>
        <dbReference type="ChEBI" id="CHEBI:456215"/>
    </reaction>
</comment>
<dbReference type="GO" id="GO:0046872">
    <property type="term" value="F:metal ion binding"/>
    <property type="evidence" value="ECO:0007669"/>
    <property type="project" value="UniProtKB-UniRule"/>
</dbReference>
<keyword evidence="10" id="KW-1185">Reference proteome</keyword>
<dbReference type="OrthoDB" id="20872at2759"/>
<name>A0A0K3CBY1_RHOTO</name>
<comment type="catalytic activity">
    <reaction evidence="5">
        <text>molybdopterin + ATP + H(+) = adenylyl-molybdopterin + diphosphate</text>
        <dbReference type="Rhea" id="RHEA:31331"/>
        <dbReference type="ChEBI" id="CHEBI:15378"/>
        <dbReference type="ChEBI" id="CHEBI:30616"/>
        <dbReference type="ChEBI" id="CHEBI:33019"/>
        <dbReference type="ChEBI" id="CHEBI:58698"/>
        <dbReference type="ChEBI" id="CHEBI:62727"/>
    </reaction>
</comment>
<dbReference type="GO" id="GO:0006777">
    <property type="term" value="P:Mo-molybdopterin cofactor biosynthetic process"/>
    <property type="evidence" value="ECO:0007669"/>
    <property type="project" value="UniProtKB-UniRule"/>
</dbReference>
<evidence type="ECO:0000313" key="11">
    <source>
        <dbReference type="Proteomes" id="UP000239560"/>
    </source>
</evidence>
<dbReference type="PANTHER" id="PTHR10192:SF5">
    <property type="entry name" value="GEPHYRIN"/>
    <property type="match status" value="1"/>
</dbReference>
<dbReference type="UniPathway" id="UPA00344"/>
<dbReference type="SMART" id="SM00852">
    <property type="entry name" value="MoCF_biosynth"/>
    <property type="match status" value="1"/>
</dbReference>
<evidence type="ECO:0000256" key="3">
    <source>
        <dbReference type="ARBA" id="ARBA00023134"/>
    </source>
</evidence>
<reference evidence="8 10" key="1">
    <citation type="submission" date="2015-07" db="EMBL/GenBank/DDBJ databases">
        <authorList>
            <person name="Cajimat M.N.B."/>
            <person name="Milazzo M.L."/>
            <person name="Fulhorst C.F."/>
        </authorList>
    </citation>
    <scope>NUCLEOTIDE SEQUENCE [LARGE SCALE GENOMIC DNA]</scope>
    <source>
        <strain evidence="8">Single colony</strain>
    </source>
</reference>
<dbReference type="CDD" id="cd02503">
    <property type="entry name" value="MobA"/>
    <property type="match status" value="1"/>
</dbReference>
<comment type="cofactor">
    <cofactor evidence="5">
        <name>Mg(2+)</name>
        <dbReference type="ChEBI" id="CHEBI:18420"/>
    </cofactor>
</comment>
<dbReference type="Gene3D" id="2.170.190.11">
    <property type="entry name" value="Molybdopterin biosynthesis moea protein, domain 3"/>
    <property type="match status" value="1"/>
</dbReference>
<dbReference type="Pfam" id="PF12804">
    <property type="entry name" value="NTP_transf_3"/>
    <property type="match status" value="1"/>
</dbReference>
<dbReference type="Proteomes" id="UP000239560">
    <property type="component" value="Unassembled WGS sequence"/>
</dbReference>
<dbReference type="PANTHER" id="PTHR10192">
    <property type="entry name" value="MOLYBDOPTERIN BIOSYNTHESIS PROTEIN"/>
    <property type="match status" value="1"/>
</dbReference>